<organism evidence="3 4">
    <name type="scientific">Jimgerdemannia flammicorona</name>
    <dbReference type="NCBI Taxonomy" id="994334"/>
    <lineage>
        <taxon>Eukaryota</taxon>
        <taxon>Fungi</taxon>
        <taxon>Fungi incertae sedis</taxon>
        <taxon>Mucoromycota</taxon>
        <taxon>Mucoromycotina</taxon>
        <taxon>Endogonomycetes</taxon>
        <taxon>Endogonales</taxon>
        <taxon>Endogonaceae</taxon>
        <taxon>Jimgerdemannia</taxon>
    </lineage>
</organism>
<dbReference type="SMART" id="SM00879">
    <property type="entry name" value="Brix"/>
    <property type="match status" value="1"/>
</dbReference>
<dbReference type="PANTHER" id="PTHR22734">
    <property type="entry name" value="U3 SMALL NUCLEOLAR RIBONUCLEOPROTEIN PROTEIN IMP4"/>
    <property type="match status" value="1"/>
</dbReference>
<dbReference type="SUPFAM" id="SSF52954">
    <property type="entry name" value="Class II aaRS ABD-related"/>
    <property type="match status" value="1"/>
</dbReference>
<dbReference type="EMBL" id="RBNJ01017643">
    <property type="protein sequence ID" value="RUS24022.1"/>
    <property type="molecule type" value="Genomic_DNA"/>
</dbReference>
<accession>A0A433Q2R5</accession>
<evidence type="ECO:0000313" key="4">
    <source>
        <dbReference type="Proteomes" id="UP000274822"/>
    </source>
</evidence>
<evidence type="ECO:0000313" key="3">
    <source>
        <dbReference type="EMBL" id="RUS24022.1"/>
    </source>
</evidence>
<evidence type="ECO:0000259" key="2">
    <source>
        <dbReference type="PROSITE" id="PS50833"/>
    </source>
</evidence>
<dbReference type="GO" id="GO:0030687">
    <property type="term" value="C:preribosome, large subunit precursor"/>
    <property type="evidence" value="ECO:0007669"/>
    <property type="project" value="TreeGrafter"/>
</dbReference>
<dbReference type="PROSITE" id="PS50833">
    <property type="entry name" value="BRIX"/>
    <property type="match status" value="1"/>
</dbReference>
<dbReference type="PANTHER" id="PTHR22734:SF3">
    <property type="entry name" value="RIBOSOME PRODUCTION FACTOR 1"/>
    <property type="match status" value="1"/>
</dbReference>
<dbReference type="GO" id="GO:0000460">
    <property type="term" value="P:maturation of 5.8S rRNA"/>
    <property type="evidence" value="ECO:0007669"/>
    <property type="project" value="TreeGrafter"/>
</dbReference>
<dbReference type="InterPro" id="IPR044281">
    <property type="entry name" value="IMP4/RPF1"/>
</dbReference>
<gene>
    <name evidence="3" type="ORF">BC938DRAFT_474243</name>
</gene>
<dbReference type="GO" id="GO:0005730">
    <property type="term" value="C:nucleolus"/>
    <property type="evidence" value="ECO:0007669"/>
    <property type="project" value="TreeGrafter"/>
</dbReference>
<dbReference type="GO" id="GO:0042134">
    <property type="term" value="F:rRNA primary transcript binding"/>
    <property type="evidence" value="ECO:0007669"/>
    <property type="project" value="InterPro"/>
</dbReference>
<feature type="compositionally biased region" description="Basic and acidic residues" evidence="1">
    <location>
        <begin position="39"/>
        <end position="55"/>
    </location>
</feature>
<feature type="compositionally biased region" description="Basic and acidic residues" evidence="1">
    <location>
        <begin position="7"/>
        <end position="29"/>
    </location>
</feature>
<dbReference type="Proteomes" id="UP000274822">
    <property type="component" value="Unassembled WGS sequence"/>
</dbReference>
<evidence type="ECO:0000256" key="1">
    <source>
        <dbReference type="SAM" id="MobiDB-lite"/>
    </source>
</evidence>
<reference evidence="3 4" key="1">
    <citation type="journal article" date="2018" name="New Phytol.">
        <title>Phylogenomics of Endogonaceae and evolution of mycorrhizas within Mucoromycota.</title>
        <authorList>
            <person name="Chang Y."/>
            <person name="Desiro A."/>
            <person name="Na H."/>
            <person name="Sandor L."/>
            <person name="Lipzen A."/>
            <person name="Clum A."/>
            <person name="Barry K."/>
            <person name="Grigoriev I.V."/>
            <person name="Martin F.M."/>
            <person name="Stajich J.E."/>
            <person name="Smith M.E."/>
            <person name="Bonito G."/>
            <person name="Spatafora J.W."/>
        </authorList>
    </citation>
    <scope>NUCLEOTIDE SEQUENCE [LARGE SCALE GENOMIC DNA]</scope>
    <source>
        <strain evidence="3 4">AD002</strain>
    </source>
</reference>
<dbReference type="Gene3D" id="3.40.50.10480">
    <property type="entry name" value="Probable brix-domain ribosomal biogenesis protein"/>
    <property type="match status" value="2"/>
</dbReference>
<dbReference type="Pfam" id="PF04427">
    <property type="entry name" value="Brix"/>
    <property type="match status" value="1"/>
</dbReference>
<dbReference type="AlphaFoldDB" id="A0A433Q2R5"/>
<dbReference type="InterPro" id="IPR007109">
    <property type="entry name" value="Brix"/>
</dbReference>
<feature type="domain" description="Brix" evidence="2">
    <location>
        <begin position="97"/>
        <end position="317"/>
    </location>
</feature>
<keyword evidence="4" id="KW-1185">Reference proteome</keyword>
<proteinExistence type="predicted"/>
<feature type="region of interest" description="Disordered" evidence="1">
    <location>
        <begin position="1"/>
        <end position="57"/>
    </location>
</feature>
<name>A0A433Q2R5_9FUNG</name>
<sequence>MSAIKVKPADIKNKLKREDIHHRVKVEKAKAKRQRRQQLKKEEEEDPEKREERLKNNVPKTLDNTREFDETLVQEDEEVAEDEATDEFAKYFGGQAPKMLITTSKCPSATSYEFAAELLSVFPNATFVKRTAQFEIKQIVEFCKNREFTDIVIVNEDRKQPSMVMPLELHGFDAITMIHLPDGPTAYFKLSSITLSKDIQVRFFLPLLLLSIISPSAHFSSHPHHQGHGRTSSHKPELILNNFNTRLGHTVGRMFTALFPHVPEFQGRQVCTFHNQRDFIFFRRHRYVFRDTNRVGLQELGPKFTLKLKWLQKGTFDRQGEYEWLFKPEMETSRRRFFL</sequence>
<comment type="caution">
    <text evidence="3">The sequence shown here is derived from an EMBL/GenBank/DDBJ whole genome shotgun (WGS) entry which is preliminary data.</text>
</comment>
<protein>
    <submittedName>
        <fullName evidence="3">Anticodon-binding protein</fullName>
    </submittedName>
</protein>
<dbReference type="GO" id="GO:0000470">
    <property type="term" value="P:maturation of LSU-rRNA"/>
    <property type="evidence" value="ECO:0007669"/>
    <property type="project" value="TreeGrafter"/>
</dbReference>